<comment type="caution">
    <text evidence="1">The sequence shown here is derived from an EMBL/GenBank/DDBJ whole genome shotgun (WGS) entry which is preliminary data.</text>
</comment>
<feature type="non-terminal residue" evidence="1">
    <location>
        <position position="53"/>
    </location>
</feature>
<gene>
    <name evidence="1" type="ORF">Celaphus_00003068</name>
</gene>
<evidence type="ECO:0000313" key="1">
    <source>
        <dbReference type="EMBL" id="OWK12346.1"/>
    </source>
</evidence>
<protein>
    <submittedName>
        <fullName evidence="1">Uncharacterized protein</fullName>
    </submittedName>
</protein>
<evidence type="ECO:0000313" key="2">
    <source>
        <dbReference type="Proteomes" id="UP000242450"/>
    </source>
</evidence>
<reference evidence="1 2" key="1">
    <citation type="journal article" date="2018" name="Mol. Genet. Genomics">
        <title>The red deer Cervus elaphus genome CerEla1.0: sequencing, annotating, genes, and chromosomes.</title>
        <authorList>
            <person name="Bana N.A."/>
            <person name="Nyiri A."/>
            <person name="Nagy J."/>
            <person name="Frank K."/>
            <person name="Nagy T."/>
            <person name="Steger V."/>
            <person name="Schiller M."/>
            <person name="Lakatos P."/>
            <person name="Sugar L."/>
            <person name="Horn P."/>
            <person name="Barta E."/>
            <person name="Orosz L."/>
        </authorList>
    </citation>
    <scope>NUCLEOTIDE SEQUENCE [LARGE SCALE GENOMIC DNA]</scope>
    <source>
        <strain evidence="1">Hungarian</strain>
    </source>
</reference>
<sequence length="53" mass="6172">MTQLVNSDNFLNNVLTLKCNCLSDVHCGHTHNNPFIYSLRNKDLNMDLKFVFE</sequence>
<keyword evidence="2" id="KW-1185">Reference proteome</keyword>
<accession>A0A212D2D3</accession>
<dbReference type="OrthoDB" id="9444602at2759"/>
<organism evidence="1 2">
    <name type="scientific">Cervus elaphus hippelaphus</name>
    <name type="common">European red deer</name>
    <dbReference type="NCBI Taxonomy" id="46360"/>
    <lineage>
        <taxon>Eukaryota</taxon>
        <taxon>Metazoa</taxon>
        <taxon>Chordata</taxon>
        <taxon>Craniata</taxon>
        <taxon>Vertebrata</taxon>
        <taxon>Euteleostomi</taxon>
        <taxon>Mammalia</taxon>
        <taxon>Eutheria</taxon>
        <taxon>Laurasiatheria</taxon>
        <taxon>Artiodactyla</taxon>
        <taxon>Ruminantia</taxon>
        <taxon>Pecora</taxon>
        <taxon>Cervidae</taxon>
        <taxon>Cervinae</taxon>
        <taxon>Cervus</taxon>
    </lineage>
</organism>
<dbReference type="AlphaFoldDB" id="A0A212D2D3"/>
<dbReference type="Proteomes" id="UP000242450">
    <property type="component" value="Chromosome 9"/>
</dbReference>
<proteinExistence type="predicted"/>
<dbReference type="EMBL" id="MKHE01000009">
    <property type="protein sequence ID" value="OWK12346.1"/>
    <property type="molecule type" value="Genomic_DNA"/>
</dbReference>
<name>A0A212D2D3_CEREH</name>